<sequence length="46" mass="5357">MSNKHYKWRECISAFTSMFSFVGFKIIDLEESKEILTVTLDATELP</sequence>
<dbReference type="GeneID" id="79949772"/>
<name>A0AAF0FTB9_9EURY</name>
<reference evidence="1" key="1">
    <citation type="submission" date="2022-01" db="EMBL/GenBank/DDBJ databases">
        <title>Complete genome of Methanomicrobium antiquum DSM 21220.</title>
        <authorList>
            <person name="Chen S.-C."/>
            <person name="You Y.-T."/>
            <person name="Zhou Y.-Z."/>
            <person name="Lai M.-C."/>
        </authorList>
    </citation>
    <scope>NUCLEOTIDE SEQUENCE</scope>
    <source>
        <strain evidence="1">DSM 21220</strain>
    </source>
</reference>
<dbReference type="EMBL" id="CP091092">
    <property type="protein sequence ID" value="WFN37786.1"/>
    <property type="molecule type" value="Genomic_DNA"/>
</dbReference>
<proteinExistence type="predicted"/>
<dbReference type="KEGG" id="manq:L1994_05200"/>
<evidence type="ECO:0000313" key="2">
    <source>
        <dbReference type="Proteomes" id="UP001218895"/>
    </source>
</evidence>
<protein>
    <submittedName>
        <fullName evidence="1">Uncharacterized protein</fullName>
    </submittedName>
</protein>
<keyword evidence="2" id="KW-1185">Reference proteome</keyword>
<dbReference type="RefSeq" id="WP_278100626.1">
    <property type="nucleotide sequence ID" value="NZ_CP091092.1"/>
</dbReference>
<organism evidence="1 2">
    <name type="scientific">Methanomicrobium antiquum</name>
    <dbReference type="NCBI Taxonomy" id="487686"/>
    <lineage>
        <taxon>Archaea</taxon>
        <taxon>Methanobacteriati</taxon>
        <taxon>Methanobacteriota</taxon>
        <taxon>Stenosarchaea group</taxon>
        <taxon>Methanomicrobia</taxon>
        <taxon>Methanomicrobiales</taxon>
        <taxon>Methanomicrobiaceae</taxon>
        <taxon>Methanomicrobium</taxon>
    </lineage>
</organism>
<dbReference type="Proteomes" id="UP001218895">
    <property type="component" value="Chromosome"/>
</dbReference>
<gene>
    <name evidence="1" type="ORF">L1994_05200</name>
</gene>
<accession>A0AAF0FTB9</accession>
<dbReference type="AlphaFoldDB" id="A0AAF0FTB9"/>
<evidence type="ECO:0000313" key="1">
    <source>
        <dbReference type="EMBL" id="WFN37786.1"/>
    </source>
</evidence>